<evidence type="ECO:0000256" key="2">
    <source>
        <dbReference type="ARBA" id="ARBA00023125"/>
    </source>
</evidence>
<evidence type="ECO:0000313" key="5">
    <source>
        <dbReference type="EMBL" id="ARK29923.1"/>
    </source>
</evidence>
<dbReference type="KEGG" id="bkw:BkAM31D_08625"/>
<keyword evidence="1" id="KW-0805">Transcription regulation</keyword>
<dbReference type="InterPro" id="IPR028082">
    <property type="entry name" value="Peripla_BP_I"/>
</dbReference>
<evidence type="ECO:0000313" key="6">
    <source>
        <dbReference type="Proteomes" id="UP000193006"/>
    </source>
</evidence>
<dbReference type="GO" id="GO:0000976">
    <property type="term" value="F:transcription cis-regulatory region binding"/>
    <property type="evidence" value="ECO:0007669"/>
    <property type="project" value="TreeGrafter"/>
</dbReference>
<dbReference type="Gene3D" id="1.10.260.40">
    <property type="entry name" value="lambda repressor-like DNA-binding domains"/>
    <property type="match status" value="1"/>
</dbReference>
<dbReference type="RefSeq" id="WP_066152208.1">
    <property type="nucleotide sequence ID" value="NZ_CP020814.1"/>
</dbReference>
<keyword evidence="6" id="KW-1185">Reference proteome</keyword>
<protein>
    <submittedName>
        <fullName evidence="5">HTH-type transcriptional regulator DegA</fullName>
    </submittedName>
</protein>
<dbReference type="InterPro" id="IPR000843">
    <property type="entry name" value="HTH_LacI"/>
</dbReference>
<dbReference type="SUPFAM" id="SSF53822">
    <property type="entry name" value="Periplasmic binding protein-like I"/>
    <property type="match status" value="1"/>
</dbReference>
<proteinExistence type="predicted"/>
<accession>A0A1X9MCQ8</accession>
<keyword evidence="2" id="KW-0238">DNA-binding</keyword>
<keyword evidence="3" id="KW-0804">Transcription</keyword>
<dbReference type="Pfam" id="PF00356">
    <property type="entry name" value="LacI"/>
    <property type="match status" value="1"/>
</dbReference>
<reference evidence="5 6" key="1">
    <citation type="submission" date="2017-04" db="EMBL/GenBank/DDBJ databases">
        <title>Bacillus krulwichiae AM31D Genome sequencing and assembly.</title>
        <authorList>
            <person name="Krulwich T.A."/>
            <person name="Anastor L."/>
            <person name="Ehrlich R."/>
            <person name="Ehrlich G.D."/>
            <person name="Janto B."/>
        </authorList>
    </citation>
    <scope>NUCLEOTIDE SEQUENCE [LARGE SCALE GENOMIC DNA]</scope>
    <source>
        <strain evidence="5 6">AM31D</strain>
    </source>
</reference>
<evidence type="ECO:0000256" key="1">
    <source>
        <dbReference type="ARBA" id="ARBA00023015"/>
    </source>
</evidence>
<dbReference type="GO" id="GO:0003700">
    <property type="term" value="F:DNA-binding transcription factor activity"/>
    <property type="evidence" value="ECO:0007669"/>
    <property type="project" value="TreeGrafter"/>
</dbReference>
<sequence length="345" mass="38563">MLNNKNKVSIVDVAKHAGVGVGTVSRAINDNGSISLETKQKIMQSINELGYVPNRIAQSLRSQQYKNILFFVNMSIPTFPKIINGIYSQLENEGYMLSLCNIGANNILDKIKLYTSHHHFDGIILASPHEDDEELNEFLRSLNVPVVTFELVIPGLATGISVDYHTAVKHATNYLFSLNHKNIALLCSSTDIPSNRAIIEGFKDSFATNNLDLDENLIVRINSSSNDFNTSELINLMPKIRSKKVSAILCMHRTFLPGLLQVMKDSQISYPEDVSLVAIEDYELTSLLNPSITVIKRPLLQMGKKIAEMVLHFIQKPELYGNSVPTVISTEFIVRESCKVLNEKE</sequence>
<dbReference type="STRING" id="199441.BkAM31D_08625"/>
<dbReference type="InterPro" id="IPR046335">
    <property type="entry name" value="LacI/GalR-like_sensor"/>
</dbReference>
<dbReference type="PROSITE" id="PS00356">
    <property type="entry name" value="HTH_LACI_1"/>
    <property type="match status" value="1"/>
</dbReference>
<dbReference type="SMART" id="SM00354">
    <property type="entry name" value="HTH_LACI"/>
    <property type="match status" value="1"/>
</dbReference>
<feature type="domain" description="HTH lacI-type" evidence="4">
    <location>
        <begin position="8"/>
        <end position="62"/>
    </location>
</feature>
<dbReference type="SUPFAM" id="SSF47413">
    <property type="entry name" value="lambda repressor-like DNA-binding domains"/>
    <property type="match status" value="1"/>
</dbReference>
<dbReference type="PANTHER" id="PTHR30146">
    <property type="entry name" value="LACI-RELATED TRANSCRIPTIONAL REPRESSOR"/>
    <property type="match status" value="1"/>
</dbReference>
<dbReference type="Gene3D" id="3.40.50.2300">
    <property type="match status" value="2"/>
</dbReference>
<name>A0A1X9MCQ8_9BACI</name>
<dbReference type="Pfam" id="PF13377">
    <property type="entry name" value="Peripla_BP_3"/>
    <property type="match status" value="1"/>
</dbReference>
<evidence type="ECO:0000259" key="4">
    <source>
        <dbReference type="PROSITE" id="PS50932"/>
    </source>
</evidence>
<dbReference type="CDD" id="cd01392">
    <property type="entry name" value="HTH_LacI"/>
    <property type="match status" value="1"/>
</dbReference>
<dbReference type="InterPro" id="IPR010982">
    <property type="entry name" value="Lambda_DNA-bd_dom_sf"/>
</dbReference>
<dbReference type="EMBL" id="CP020814">
    <property type="protein sequence ID" value="ARK29923.1"/>
    <property type="molecule type" value="Genomic_DNA"/>
</dbReference>
<evidence type="ECO:0000256" key="3">
    <source>
        <dbReference type="ARBA" id="ARBA00023163"/>
    </source>
</evidence>
<gene>
    <name evidence="5" type="primary">degA_2</name>
    <name evidence="5" type="ORF">BkAM31D_08625</name>
</gene>
<organism evidence="5 6">
    <name type="scientific">Halalkalibacter krulwichiae</name>
    <dbReference type="NCBI Taxonomy" id="199441"/>
    <lineage>
        <taxon>Bacteria</taxon>
        <taxon>Bacillati</taxon>
        <taxon>Bacillota</taxon>
        <taxon>Bacilli</taxon>
        <taxon>Bacillales</taxon>
        <taxon>Bacillaceae</taxon>
        <taxon>Halalkalibacter</taxon>
    </lineage>
</organism>
<dbReference type="PANTHER" id="PTHR30146:SF138">
    <property type="entry name" value="TRANSCRIPTIONAL REGULATORY PROTEIN"/>
    <property type="match status" value="1"/>
</dbReference>
<dbReference type="PROSITE" id="PS50932">
    <property type="entry name" value="HTH_LACI_2"/>
    <property type="match status" value="1"/>
</dbReference>
<dbReference type="Proteomes" id="UP000193006">
    <property type="component" value="Chromosome"/>
</dbReference>
<dbReference type="AlphaFoldDB" id="A0A1X9MCQ8"/>